<name>A0A699QM72_TANCI</name>
<feature type="compositionally biased region" description="Polar residues" evidence="1">
    <location>
        <begin position="1"/>
        <end position="12"/>
    </location>
</feature>
<feature type="compositionally biased region" description="Basic and acidic residues" evidence="1">
    <location>
        <begin position="35"/>
        <end position="44"/>
    </location>
</feature>
<dbReference type="EMBL" id="BKCJ011037497">
    <property type="protein sequence ID" value="GFC72357.1"/>
    <property type="molecule type" value="Genomic_DNA"/>
</dbReference>
<sequence length="82" mass="8890">QVATVASQPQKTHTPRRAKRGQDTKIPQSNGPPKKVGDEAFYRGDDDRVVRAATTAASLEAEQKSGNINKTRSMTTLNEPSP</sequence>
<proteinExistence type="predicted"/>
<accession>A0A699QM72</accession>
<protein>
    <submittedName>
        <fullName evidence="2">Uncharacterized protein</fullName>
    </submittedName>
</protein>
<feature type="region of interest" description="Disordered" evidence="1">
    <location>
        <begin position="1"/>
        <end position="44"/>
    </location>
</feature>
<feature type="non-terminal residue" evidence="2">
    <location>
        <position position="1"/>
    </location>
</feature>
<reference evidence="2" key="1">
    <citation type="journal article" date="2019" name="Sci. Rep.">
        <title>Draft genome of Tanacetum cinerariifolium, the natural source of mosquito coil.</title>
        <authorList>
            <person name="Yamashiro T."/>
            <person name="Shiraishi A."/>
            <person name="Satake H."/>
            <person name="Nakayama K."/>
        </authorList>
    </citation>
    <scope>NUCLEOTIDE SEQUENCE</scope>
</reference>
<feature type="region of interest" description="Disordered" evidence="1">
    <location>
        <begin position="56"/>
        <end position="82"/>
    </location>
</feature>
<feature type="compositionally biased region" description="Polar residues" evidence="1">
    <location>
        <begin position="64"/>
        <end position="82"/>
    </location>
</feature>
<evidence type="ECO:0000313" key="2">
    <source>
        <dbReference type="EMBL" id="GFC72357.1"/>
    </source>
</evidence>
<evidence type="ECO:0000256" key="1">
    <source>
        <dbReference type="SAM" id="MobiDB-lite"/>
    </source>
</evidence>
<dbReference type="AlphaFoldDB" id="A0A699QM72"/>
<gene>
    <name evidence="2" type="ORF">Tci_844327</name>
</gene>
<organism evidence="2">
    <name type="scientific">Tanacetum cinerariifolium</name>
    <name type="common">Dalmatian daisy</name>
    <name type="synonym">Chrysanthemum cinerariifolium</name>
    <dbReference type="NCBI Taxonomy" id="118510"/>
    <lineage>
        <taxon>Eukaryota</taxon>
        <taxon>Viridiplantae</taxon>
        <taxon>Streptophyta</taxon>
        <taxon>Embryophyta</taxon>
        <taxon>Tracheophyta</taxon>
        <taxon>Spermatophyta</taxon>
        <taxon>Magnoliopsida</taxon>
        <taxon>eudicotyledons</taxon>
        <taxon>Gunneridae</taxon>
        <taxon>Pentapetalae</taxon>
        <taxon>asterids</taxon>
        <taxon>campanulids</taxon>
        <taxon>Asterales</taxon>
        <taxon>Asteraceae</taxon>
        <taxon>Asteroideae</taxon>
        <taxon>Anthemideae</taxon>
        <taxon>Anthemidinae</taxon>
        <taxon>Tanacetum</taxon>
    </lineage>
</organism>
<comment type="caution">
    <text evidence="2">The sequence shown here is derived from an EMBL/GenBank/DDBJ whole genome shotgun (WGS) entry which is preliminary data.</text>
</comment>